<gene>
    <name evidence="6" type="ORF">CSCA_0660</name>
</gene>
<comment type="similarity">
    <text evidence="1">Belongs to the LysR transcriptional regulatory family.</text>
</comment>
<dbReference type="PROSITE" id="PS50931">
    <property type="entry name" value="HTH_LYSR"/>
    <property type="match status" value="1"/>
</dbReference>
<name>A0A0E3JM86_CLOSL</name>
<evidence type="ECO:0000256" key="1">
    <source>
        <dbReference type="ARBA" id="ARBA00009437"/>
    </source>
</evidence>
<evidence type="ECO:0000313" key="7">
    <source>
        <dbReference type="Proteomes" id="UP000033115"/>
    </source>
</evidence>
<evidence type="ECO:0000256" key="3">
    <source>
        <dbReference type="ARBA" id="ARBA00023125"/>
    </source>
</evidence>
<dbReference type="EMBL" id="CP009933">
    <property type="protein sequence ID" value="AKA67785.1"/>
    <property type="molecule type" value="Genomic_DNA"/>
</dbReference>
<dbReference type="Pfam" id="PF03466">
    <property type="entry name" value="LysR_substrate"/>
    <property type="match status" value="1"/>
</dbReference>
<dbReference type="HOGENOM" id="CLU_039613_6_2_9"/>
<dbReference type="Gene3D" id="3.40.190.290">
    <property type="match status" value="1"/>
</dbReference>
<organism evidence="6 7">
    <name type="scientific">Clostridium scatologenes</name>
    <dbReference type="NCBI Taxonomy" id="1548"/>
    <lineage>
        <taxon>Bacteria</taxon>
        <taxon>Bacillati</taxon>
        <taxon>Bacillota</taxon>
        <taxon>Clostridia</taxon>
        <taxon>Eubacteriales</taxon>
        <taxon>Clostridiaceae</taxon>
        <taxon>Clostridium</taxon>
    </lineage>
</organism>
<reference evidence="6 7" key="1">
    <citation type="journal article" date="2015" name="J. Biotechnol.">
        <title>Complete genome sequence of a malodorant-producing acetogen, Clostridium scatologenes ATCC 25775(T).</title>
        <authorList>
            <person name="Zhu Z."/>
            <person name="Guo T."/>
            <person name="Zheng H."/>
            <person name="Song T."/>
            <person name="Ouyang P."/>
            <person name="Xie J."/>
        </authorList>
    </citation>
    <scope>NUCLEOTIDE SEQUENCE [LARGE SCALE GENOMIC DNA]</scope>
    <source>
        <strain evidence="6 7">ATCC 25775</strain>
    </source>
</reference>
<dbReference type="KEGG" id="csq:CSCA_0660"/>
<feature type="domain" description="HTH lysR-type" evidence="5">
    <location>
        <begin position="1"/>
        <end position="58"/>
    </location>
</feature>
<evidence type="ECO:0000313" key="6">
    <source>
        <dbReference type="EMBL" id="AKA67785.1"/>
    </source>
</evidence>
<dbReference type="FunFam" id="1.10.10.10:FF:000001">
    <property type="entry name" value="LysR family transcriptional regulator"/>
    <property type="match status" value="1"/>
</dbReference>
<dbReference type="Pfam" id="PF00126">
    <property type="entry name" value="HTH_1"/>
    <property type="match status" value="1"/>
</dbReference>
<dbReference type="PANTHER" id="PTHR30419">
    <property type="entry name" value="HTH-TYPE TRANSCRIPTIONAL REGULATOR YBHD"/>
    <property type="match status" value="1"/>
</dbReference>
<dbReference type="Proteomes" id="UP000033115">
    <property type="component" value="Chromosome"/>
</dbReference>
<keyword evidence="3" id="KW-0238">DNA-binding</keyword>
<dbReference type="GO" id="GO:0003677">
    <property type="term" value="F:DNA binding"/>
    <property type="evidence" value="ECO:0007669"/>
    <property type="project" value="UniProtKB-KW"/>
</dbReference>
<sequence>MDITSLKYFIKVCQDKNFTKSAKELFITQQALSRIISNLEKELGASLFKRTSRGVELTELAQYIYPKADKLIEEFNTLQDDIYNKVKKKKRKLKVGFAPGTLRTLGTKEIVEFSKGSLGIDIVIYEYRDIECEANVLNGNLDIACTINPRNPIDFSYYHLKKDHFVAVVNKNNPIAKKESISFTDLRNEKLILLDETFRIQSLIMEHFLEAGFEPNVYTKCAFDLLIAYDFVALNKGVFVFVNSLANVTEYNELSCVPINTPTAVWDIGFIIKKDTKINQTMKIFMNYFLDKNNQNTIA</sequence>
<dbReference type="GO" id="GO:0005829">
    <property type="term" value="C:cytosol"/>
    <property type="evidence" value="ECO:0007669"/>
    <property type="project" value="TreeGrafter"/>
</dbReference>
<dbReference type="GO" id="GO:0003700">
    <property type="term" value="F:DNA-binding transcription factor activity"/>
    <property type="evidence" value="ECO:0007669"/>
    <property type="project" value="InterPro"/>
</dbReference>
<dbReference type="InterPro" id="IPR005119">
    <property type="entry name" value="LysR_subst-bd"/>
</dbReference>
<protein>
    <submittedName>
        <fullName evidence="6">Transcriptional regulator, LysR family</fullName>
    </submittedName>
</protein>
<dbReference type="InterPro" id="IPR036388">
    <property type="entry name" value="WH-like_DNA-bd_sf"/>
</dbReference>
<evidence type="ECO:0000256" key="4">
    <source>
        <dbReference type="ARBA" id="ARBA00023163"/>
    </source>
</evidence>
<keyword evidence="4" id="KW-0804">Transcription</keyword>
<dbReference type="Gene3D" id="1.10.10.10">
    <property type="entry name" value="Winged helix-like DNA-binding domain superfamily/Winged helix DNA-binding domain"/>
    <property type="match status" value="1"/>
</dbReference>
<dbReference type="InterPro" id="IPR000847">
    <property type="entry name" value="LysR_HTH_N"/>
</dbReference>
<evidence type="ECO:0000259" key="5">
    <source>
        <dbReference type="PROSITE" id="PS50931"/>
    </source>
</evidence>
<proteinExistence type="inferred from homology"/>
<dbReference type="PRINTS" id="PR00039">
    <property type="entry name" value="HTHLYSR"/>
</dbReference>
<keyword evidence="2" id="KW-0805">Transcription regulation</keyword>
<dbReference type="InterPro" id="IPR050950">
    <property type="entry name" value="HTH-type_LysR_regulators"/>
</dbReference>
<evidence type="ECO:0000256" key="2">
    <source>
        <dbReference type="ARBA" id="ARBA00023015"/>
    </source>
</evidence>
<dbReference type="AlphaFoldDB" id="A0A0E3JM86"/>
<dbReference type="STRING" id="1548.CSCA_0660"/>
<dbReference type="SUPFAM" id="SSF46785">
    <property type="entry name" value="Winged helix' DNA-binding domain"/>
    <property type="match status" value="1"/>
</dbReference>
<dbReference type="RefSeq" id="WP_029160872.1">
    <property type="nucleotide sequence ID" value="NZ_CP009933.1"/>
</dbReference>
<keyword evidence="7" id="KW-1185">Reference proteome</keyword>
<dbReference type="InterPro" id="IPR036390">
    <property type="entry name" value="WH_DNA-bd_sf"/>
</dbReference>
<dbReference type="SUPFAM" id="SSF53850">
    <property type="entry name" value="Periplasmic binding protein-like II"/>
    <property type="match status" value="1"/>
</dbReference>
<accession>A0A0E3JM86</accession>
<dbReference type="PANTHER" id="PTHR30419:SF8">
    <property type="entry name" value="NITROGEN ASSIMILATION TRANSCRIPTIONAL ACTIVATOR-RELATED"/>
    <property type="match status" value="1"/>
</dbReference>